<evidence type="ECO:0000313" key="2">
    <source>
        <dbReference type="EMBL" id="PNT29624.2"/>
    </source>
</evidence>
<dbReference type="PANTHER" id="PTHR33463">
    <property type="entry name" value="NB-ARC DOMAIN-CONTAINING PROTEIN-RELATED"/>
    <property type="match status" value="1"/>
</dbReference>
<dbReference type="EMBL" id="CM009295">
    <property type="protein sequence ID" value="PNT29624.2"/>
    <property type="molecule type" value="Genomic_DNA"/>
</dbReference>
<dbReference type="InParanoid" id="A0A2K1ZWG7"/>
<evidence type="ECO:0000256" key="1">
    <source>
        <dbReference type="ARBA" id="ARBA00022821"/>
    </source>
</evidence>
<proteinExistence type="predicted"/>
<protein>
    <submittedName>
        <fullName evidence="2">Uncharacterized protein</fullName>
    </submittedName>
</protein>
<comment type="caution">
    <text evidence="2">The sequence shown here is derived from an EMBL/GenBank/DDBJ whole genome shotgun (WGS) entry which is preliminary data.</text>
</comment>
<name>A0A2K1ZWG7_POPTR</name>
<dbReference type="SUPFAM" id="SSF52058">
    <property type="entry name" value="L domain-like"/>
    <property type="match status" value="1"/>
</dbReference>
<dbReference type="AlphaFoldDB" id="A0A2K1ZWG7"/>
<dbReference type="Proteomes" id="UP000006729">
    <property type="component" value="Chromosome 6"/>
</dbReference>
<accession>A0A2K1ZWG7</accession>
<organism evidence="2 3">
    <name type="scientific">Populus trichocarpa</name>
    <name type="common">Western balsam poplar</name>
    <name type="synonym">Populus balsamifera subsp. trichocarpa</name>
    <dbReference type="NCBI Taxonomy" id="3694"/>
    <lineage>
        <taxon>Eukaryota</taxon>
        <taxon>Viridiplantae</taxon>
        <taxon>Streptophyta</taxon>
        <taxon>Embryophyta</taxon>
        <taxon>Tracheophyta</taxon>
        <taxon>Spermatophyta</taxon>
        <taxon>Magnoliopsida</taxon>
        <taxon>eudicotyledons</taxon>
        <taxon>Gunneridae</taxon>
        <taxon>Pentapetalae</taxon>
        <taxon>rosids</taxon>
        <taxon>fabids</taxon>
        <taxon>Malpighiales</taxon>
        <taxon>Salicaceae</taxon>
        <taxon>Saliceae</taxon>
        <taxon>Populus</taxon>
    </lineage>
</organism>
<keyword evidence="3" id="KW-1185">Reference proteome</keyword>
<keyword evidence="1" id="KW-0611">Plant defense</keyword>
<sequence>MPEKIDIVIADHASLQQSTSRFDEWLKSMMDRKREQTGNYQLGGPIIPRVPPTFRKIENNSGCYDPSVVSIGPYHHGKPELKEMEDNKVTFASQFVMESQVAPDTMFCKVEGVASNARKCYTEDSTQKFEDKEFSQMMFLDGCFILHFFFCLSEQPEKLKMSNHHVSLVARDLFLLENQLPFEVLLELMSLRFNIQGGERVDLFEPFFKHIRSMPPRRESCREKLSKNLATISSFFRSLLKLFSSTDHPKSPTNELTAIHRKPAYLLELFHNKFVARSIIDAAGVKDHKSWYKDDSRKSWSGRYYPAKDLRKAGIHFKPSKTSLFTDVSFTPTLLAGRLYIPPLRIDDSTKPLLLNLVAYEACLGTCDDWVTSYVCFMDSLIDHHKDVKELRSKGILISTLGSDKQVAELFNEISDYLVPNPYAYSKVKRDIENHYRNGIKRWILHYKGPTYTFIFKYSFIFGLIVTAIKAYVSVVPMNPVFGVCKMPAANVTLYP</sequence>
<evidence type="ECO:0000313" key="3">
    <source>
        <dbReference type="Proteomes" id="UP000006729"/>
    </source>
</evidence>
<dbReference type="Gene3D" id="3.80.10.10">
    <property type="entry name" value="Ribonuclease Inhibitor"/>
    <property type="match status" value="1"/>
</dbReference>
<reference evidence="2 3" key="1">
    <citation type="journal article" date="2006" name="Science">
        <title>The genome of black cottonwood, Populus trichocarpa (Torr. &amp; Gray).</title>
        <authorList>
            <person name="Tuskan G.A."/>
            <person name="Difazio S."/>
            <person name="Jansson S."/>
            <person name="Bohlmann J."/>
            <person name="Grigoriev I."/>
            <person name="Hellsten U."/>
            <person name="Putnam N."/>
            <person name="Ralph S."/>
            <person name="Rombauts S."/>
            <person name="Salamov A."/>
            <person name="Schein J."/>
            <person name="Sterck L."/>
            <person name="Aerts A."/>
            <person name="Bhalerao R.R."/>
            <person name="Bhalerao R.P."/>
            <person name="Blaudez D."/>
            <person name="Boerjan W."/>
            <person name="Brun A."/>
            <person name="Brunner A."/>
            <person name="Busov V."/>
            <person name="Campbell M."/>
            <person name="Carlson J."/>
            <person name="Chalot M."/>
            <person name="Chapman J."/>
            <person name="Chen G.L."/>
            <person name="Cooper D."/>
            <person name="Coutinho P.M."/>
            <person name="Couturier J."/>
            <person name="Covert S."/>
            <person name="Cronk Q."/>
            <person name="Cunningham R."/>
            <person name="Davis J."/>
            <person name="Degroeve S."/>
            <person name="Dejardin A."/>
            <person name="Depamphilis C."/>
            <person name="Detter J."/>
            <person name="Dirks B."/>
            <person name="Dubchak I."/>
            <person name="Duplessis S."/>
            <person name="Ehlting J."/>
            <person name="Ellis B."/>
            <person name="Gendler K."/>
            <person name="Goodstein D."/>
            <person name="Gribskov M."/>
            <person name="Grimwood J."/>
            <person name="Groover A."/>
            <person name="Gunter L."/>
            <person name="Hamberger B."/>
            <person name="Heinze B."/>
            <person name="Helariutta Y."/>
            <person name="Henrissat B."/>
            <person name="Holligan D."/>
            <person name="Holt R."/>
            <person name="Huang W."/>
            <person name="Islam-Faridi N."/>
            <person name="Jones S."/>
            <person name="Jones-Rhoades M."/>
            <person name="Jorgensen R."/>
            <person name="Joshi C."/>
            <person name="Kangasjarvi J."/>
            <person name="Karlsson J."/>
            <person name="Kelleher C."/>
            <person name="Kirkpatrick R."/>
            <person name="Kirst M."/>
            <person name="Kohler A."/>
            <person name="Kalluri U."/>
            <person name="Larimer F."/>
            <person name="Leebens-Mack J."/>
            <person name="Leple J.C."/>
            <person name="Locascio P."/>
            <person name="Lou Y."/>
            <person name="Lucas S."/>
            <person name="Martin F."/>
            <person name="Montanini B."/>
            <person name="Napoli C."/>
            <person name="Nelson D.R."/>
            <person name="Nelson C."/>
            <person name="Nieminen K."/>
            <person name="Nilsson O."/>
            <person name="Pereda V."/>
            <person name="Peter G."/>
            <person name="Philippe R."/>
            <person name="Pilate G."/>
            <person name="Poliakov A."/>
            <person name="Razumovskaya J."/>
            <person name="Richardson P."/>
            <person name="Rinaldi C."/>
            <person name="Ritland K."/>
            <person name="Rouze P."/>
            <person name="Ryaboy D."/>
            <person name="Schmutz J."/>
            <person name="Schrader J."/>
            <person name="Segerman B."/>
            <person name="Shin H."/>
            <person name="Siddiqui A."/>
            <person name="Sterky F."/>
            <person name="Terry A."/>
            <person name="Tsai C.J."/>
            <person name="Uberbacher E."/>
            <person name="Unneberg P."/>
            <person name="Vahala J."/>
            <person name="Wall K."/>
            <person name="Wessler S."/>
            <person name="Yang G."/>
            <person name="Yin T."/>
            <person name="Douglas C."/>
            <person name="Marra M."/>
            <person name="Sandberg G."/>
            <person name="Van de Peer Y."/>
            <person name="Rokhsar D."/>
        </authorList>
    </citation>
    <scope>NUCLEOTIDE SEQUENCE [LARGE SCALE GENOMIC DNA]</scope>
    <source>
        <strain evidence="3">cv. Nisqually</strain>
    </source>
</reference>
<dbReference type="PANTHER" id="PTHR33463:SF198">
    <property type="entry name" value="RPP4C3"/>
    <property type="match status" value="1"/>
</dbReference>
<gene>
    <name evidence="2" type="ORF">POPTR_006G042800v4</name>
</gene>
<dbReference type="InterPro" id="IPR050905">
    <property type="entry name" value="Plant_NBS-LRR"/>
</dbReference>
<dbReference type="InterPro" id="IPR032675">
    <property type="entry name" value="LRR_dom_sf"/>
</dbReference>